<name>A0A4R4TLK1_9ACTN</name>
<comment type="similarity">
    <text evidence="1">Belongs to the AfsR/DnrI/RedD regulatory family.</text>
</comment>
<keyword evidence="3 4" id="KW-0238">DNA-binding</keyword>
<dbReference type="Proteomes" id="UP000295345">
    <property type="component" value="Unassembled WGS sequence"/>
</dbReference>
<feature type="domain" description="OmpR/PhoB-type" evidence="5">
    <location>
        <begin position="1"/>
        <end position="96"/>
    </location>
</feature>
<dbReference type="InterPro" id="IPR041664">
    <property type="entry name" value="AAA_16"/>
</dbReference>
<dbReference type="PANTHER" id="PTHR47691">
    <property type="entry name" value="REGULATOR-RELATED"/>
    <property type="match status" value="1"/>
</dbReference>
<dbReference type="InterPro" id="IPR058852">
    <property type="entry name" value="HTH_77"/>
</dbReference>
<dbReference type="PANTHER" id="PTHR47691:SF3">
    <property type="entry name" value="HTH-TYPE TRANSCRIPTIONAL REGULATOR RV0890C-RELATED"/>
    <property type="match status" value="1"/>
</dbReference>
<dbReference type="SUPFAM" id="SSF48452">
    <property type="entry name" value="TPR-like"/>
    <property type="match status" value="2"/>
</dbReference>
<dbReference type="GO" id="GO:0006355">
    <property type="term" value="P:regulation of DNA-templated transcription"/>
    <property type="evidence" value="ECO:0007669"/>
    <property type="project" value="InterPro"/>
</dbReference>
<dbReference type="Gene3D" id="1.25.40.10">
    <property type="entry name" value="Tetratricopeptide repeat domain"/>
    <property type="match status" value="2"/>
</dbReference>
<dbReference type="Pfam" id="PF25872">
    <property type="entry name" value="HTH_77"/>
    <property type="match status" value="1"/>
</dbReference>
<evidence type="ECO:0000313" key="7">
    <source>
        <dbReference type="Proteomes" id="UP000295345"/>
    </source>
</evidence>
<dbReference type="PROSITE" id="PS51755">
    <property type="entry name" value="OMPR_PHOB"/>
    <property type="match status" value="1"/>
</dbReference>
<dbReference type="PRINTS" id="PR00364">
    <property type="entry name" value="DISEASERSIST"/>
</dbReference>
<sequence>MRFGVLGPLALWASDGTPVRLPEPKARTVLARLLVRPGRPVGVGRLVDSVWGAEPPLHPANALQGRISRLRRALDAAEPNGRRLLTSGPAGYTLDVAPRETDAGRFAELTAAARAAGGPRERAELLGEALRLWRGEAFAEFADAAFARAAVDRLAEEWLTAREELAEARLELGEHLALAAELAETVARHPTRERLRGLHLRALHLAGRQGEALAGYQELRRALATELGLDPGPELTALHEAILRGEPERTAARPAHRPAVRLPAPVGGLVGRDDDLAGVRQLLTGTGQGRLLTLVGPGGVGKSRLAVEVARGLADAFPDGVRLVELAGTEPADCDDEALCALTETVLAALGIRDAEGSEAAGVDTVGTPAPEAVNLGRLAAALRDRRLLLVLDNCEHLTADAAALAEALLRAVPGLRILATSREPLGIGGERLWRVEPLTPPPAEAADWPAAVAASSAARLFLERVAGAPGGPSPDAARAVAVICRRLDGLPLALELAASRARTLGLHGLVARLDDRFAVLTNGYRDAPPRQRTLRAVLDWSWEPLGEAERAVLRRLSVAVDGCAPEAAAAVCGGDGVEPDAVLDLLGRLVDRSLVVLDDRPEGPRYRLLESVREYGAERLRADGEEAATHRRHVRYHRELAERAAPALRGREQRRWLARLDAETGNLRRAIDLATAPGAAPGEALRLVNALAWYWVVSGRLGEARRALARAVAAAGPEDTAPAALATVWGHGVALLQGDAEAVPAADVDAALRALDGDAAARATARWFLAHARLGATAVADGERNAGQAAADFAALGDGWGEAAARSVLARHALARGDLAATGRHAEWADRVFRELGDDWSRSGVVFPLASLAEIAGDHARAAALHAEGLRVAEELGRGTAAVHRLTGLGRIALLTGDLAGAEAHHQRALALATEHGFRQGQVGAELGLALGARRAGELAAAEARLAGLLDWFRATDYGPALTLVLAELGFVAELRGDPATAHERHLAGLAEARRLGDPRAVALAFEGLAGALALAGEPGRAATALGAAAAARASVGTPLPAAERRDVDRATAAARAALGADAFAAAFAAGAAAGVGLTPEDAVADVADVTGVAAG</sequence>
<feature type="DNA-binding region" description="OmpR/PhoB-type" evidence="4">
    <location>
        <begin position="1"/>
        <end position="96"/>
    </location>
</feature>
<dbReference type="SMART" id="SM00862">
    <property type="entry name" value="Trans_reg_C"/>
    <property type="match status" value="1"/>
</dbReference>
<keyword evidence="7" id="KW-1185">Reference proteome</keyword>
<reference evidence="6 7" key="1">
    <citation type="submission" date="2019-03" db="EMBL/GenBank/DDBJ databases">
        <title>Draft genome sequences of novel Actinobacteria.</title>
        <authorList>
            <person name="Sahin N."/>
            <person name="Ay H."/>
            <person name="Saygin H."/>
        </authorList>
    </citation>
    <scope>NUCLEOTIDE SEQUENCE [LARGE SCALE GENOMIC DNA]</scope>
    <source>
        <strain evidence="6 7">DSM 41900</strain>
    </source>
</reference>
<dbReference type="AlphaFoldDB" id="A0A4R4TLK1"/>
<evidence type="ECO:0000256" key="2">
    <source>
        <dbReference type="ARBA" id="ARBA00023012"/>
    </source>
</evidence>
<comment type="caution">
    <text evidence="6">The sequence shown here is derived from an EMBL/GenBank/DDBJ whole genome shotgun (WGS) entry which is preliminary data.</text>
</comment>
<accession>A0A4R4TLK1</accession>
<dbReference type="RefSeq" id="WP_132816449.1">
    <property type="nucleotide sequence ID" value="NZ_SMKI01000025.1"/>
</dbReference>
<dbReference type="SMART" id="SM01043">
    <property type="entry name" value="BTAD"/>
    <property type="match status" value="1"/>
</dbReference>
<evidence type="ECO:0000256" key="1">
    <source>
        <dbReference type="ARBA" id="ARBA00005820"/>
    </source>
</evidence>
<evidence type="ECO:0000259" key="5">
    <source>
        <dbReference type="PROSITE" id="PS51755"/>
    </source>
</evidence>
<evidence type="ECO:0000313" key="6">
    <source>
        <dbReference type="EMBL" id="TDC78918.1"/>
    </source>
</evidence>
<dbReference type="SUPFAM" id="SSF46894">
    <property type="entry name" value="C-terminal effector domain of the bipartite response regulators"/>
    <property type="match status" value="1"/>
</dbReference>
<dbReference type="EMBL" id="SMKI01000025">
    <property type="protein sequence ID" value="TDC78918.1"/>
    <property type="molecule type" value="Genomic_DNA"/>
</dbReference>
<dbReference type="OrthoDB" id="499349at2"/>
<dbReference type="InterPro" id="IPR001867">
    <property type="entry name" value="OmpR/PhoB-type_DNA-bd"/>
</dbReference>
<evidence type="ECO:0000256" key="3">
    <source>
        <dbReference type="ARBA" id="ARBA00023125"/>
    </source>
</evidence>
<dbReference type="Gene3D" id="1.10.10.10">
    <property type="entry name" value="Winged helix-like DNA-binding domain superfamily/Winged helix DNA-binding domain"/>
    <property type="match status" value="1"/>
</dbReference>
<keyword evidence="2" id="KW-0902">Two-component regulatory system</keyword>
<dbReference type="InterPro" id="IPR011990">
    <property type="entry name" value="TPR-like_helical_dom_sf"/>
</dbReference>
<dbReference type="GO" id="GO:0000160">
    <property type="term" value="P:phosphorelay signal transduction system"/>
    <property type="evidence" value="ECO:0007669"/>
    <property type="project" value="UniProtKB-KW"/>
</dbReference>
<evidence type="ECO:0000256" key="4">
    <source>
        <dbReference type="PROSITE-ProRule" id="PRU01091"/>
    </source>
</evidence>
<protein>
    <submittedName>
        <fullName evidence="6">AfsR/SARP family transcriptional regulator</fullName>
    </submittedName>
</protein>
<dbReference type="InterPro" id="IPR036388">
    <property type="entry name" value="WH-like_DNA-bd_sf"/>
</dbReference>
<dbReference type="InterPro" id="IPR005158">
    <property type="entry name" value="BTAD"/>
</dbReference>
<dbReference type="InterPro" id="IPR027417">
    <property type="entry name" value="P-loop_NTPase"/>
</dbReference>
<proteinExistence type="inferred from homology"/>
<organism evidence="6 7">
    <name type="scientific">Streptomyces hainanensis</name>
    <dbReference type="NCBI Taxonomy" id="402648"/>
    <lineage>
        <taxon>Bacteria</taxon>
        <taxon>Bacillati</taxon>
        <taxon>Actinomycetota</taxon>
        <taxon>Actinomycetes</taxon>
        <taxon>Kitasatosporales</taxon>
        <taxon>Streptomycetaceae</taxon>
        <taxon>Streptomyces</taxon>
    </lineage>
</organism>
<dbReference type="InterPro" id="IPR016032">
    <property type="entry name" value="Sig_transdc_resp-reg_C-effctor"/>
</dbReference>
<dbReference type="CDD" id="cd15831">
    <property type="entry name" value="BTAD"/>
    <property type="match status" value="1"/>
</dbReference>
<dbReference type="Pfam" id="PF00486">
    <property type="entry name" value="Trans_reg_C"/>
    <property type="match status" value="1"/>
</dbReference>
<dbReference type="Gene3D" id="3.40.50.300">
    <property type="entry name" value="P-loop containing nucleotide triphosphate hydrolases"/>
    <property type="match status" value="1"/>
</dbReference>
<dbReference type="SUPFAM" id="SSF52540">
    <property type="entry name" value="P-loop containing nucleoside triphosphate hydrolases"/>
    <property type="match status" value="1"/>
</dbReference>
<dbReference type="Pfam" id="PF13191">
    <property type="entry name" value="AAA_16"/>
    <property type="match status" value="1"/>
</dbReference>
<gene>
    <name evidence="6" type="ORF">E1283_03970</name>
</gene>
<dbReference type="GO" id="GO:0003677">
    <property type="term" value="F:DNA binding"/>
    <property type="evidence" value="ECO:0007669"/>
    <property type="project" value="UniProtKB-UniRule"/>
</dbReference>
<dbReference type="Pfam" id="PF03704">
    <property type="entry name" value="BTAD"/>
    <property type="match status" value="1"/>
</dbReference>